<organism evidence="9 10">
    <name type="scientific">Xylanibacter muris</name>
    <dbReference type="NCBI Taxonomy" id="2736290"/>
    <lineage>
        <taxon>Bacteria</taxon>
        <taxon>Pseudomonadati</taxon>
        <taxon>Bacteroidota</taxon>
        <taxon>Bacteroidia</taxon>
        <taxon>Bacteroidales</taxon>
        <taxon>Prevotellaceae</taxon>
        <taxon>Xylanibacter</taxon>
    </lineage>
</organism>
<dbReference type="InterPro" id="IPR012134">
    <property type="entry name" value="Glu-5-SA_DH"/>
</dbReference>
<comment type="catalytic activity">
    <reaction evidence="6 7">
        <text>L-glutamate 5-semialdehyde + phosphate + NADP(+) = L-glutamyl 5-phosphate + NADPH + H(+)</text>
        <dbReference type="Rhea" id="RHEA:19541"/>
        <dbReference type="ChEBI" id="CHEBI:15378"/>
        <dbReference type="ChEBI" id="CHEBI:43474"/>
        <dbReference type="ChEBI" id="CHEBI:57783"/>
        <dbReference type="ChEBI" id="CHEBI:58066"/>
        <dbReference type="ChEBI" id="CHEBI:58274"/>
        <dbReference type="ChEBI" id="CHEBI:58349"/>
        <dbReference type="EC" id="1.2.1.41"/>
    </reaction>
</comment>
<dbReference type="InterPro" id="IPR015590">
    <property type="entry name" value="Aldehyde_DH_dom"/>
</dbReference>
<gene>
    <name evidence="7" type="primary">proA</name>
    <name evidence="9" type="ORF">HPS56_02010</name>
</gene>
<evidence type="ECO:0000256" key="3">
    <source>
        <dbReference type="ARBA" id="ARBA00022650"/>
    </source>
</evidence>
<dbReference type="Pfam" id="PF00171">
    <property type="entry name" value="Aldedh"/>
    <property type="match status" value="1"/>
</dbReference>
<dbReference type="NCBIfam" id="NF001221">
    <property type="entry name" value="PRK00197.1"/>
    <property type="match status" value="1"/>
</dbReference>
<comment type="similarity">
    <text evidence="7">Belongs to the gamma-glutamyl phosphate reductase family.</text>
</comment>
<dbReference type="Proteomes" id="UP000714420">
    <property type="component" value="Unassembled WGS sequence"/>
</dbReference>
<keyword evidence="10" id="KW-1185">Reference proteome</keyword>
<dbReference type="Gene3D" id="3.40.309.10">
    <property type="entry name" value="Aldehyde Dehydrogenase, Chain A, domain 2"/>
    <property type="match status" value="1"/>
</dbReference>
<evidence type="ECO:0000256" key="4">
    <source>
        <dbReference type="ARBA" id="ARBA00022857"/>
    </source>
</evidence>
<dbReference type="CDD" id="cd07079">
    <property type="entry name" value="ALDH_F18-19_ProA-GPR"/>
    <property type="match status" value="1"/>
</dbReference>
<evidence type="ECO:0000313" key="10">
    <source>
        <dbReference type="Proteomes" id="UP000714420"/>
    </source>
</evidence>
<dbReference type="GO" id="GO:0004350">
    <property type="term" value="F:glutamate-5-semialdehyde dehydrogenase activity"/>
    <property type="evidence" value="ECO:0007669"/>
    <property type="project" value="UniProtKB-EC"/>
</dbReference>
<dbReference type="RefSeq" id="WP_172273031.1">
    <property type="nucleotide sequence ID" value="NZ_CASGMU010000001.1"/>
</dbReference>
<comment type="pathway">
    <text evidence="1 7">Amino-acid biosynthesis; L-proline biosynthesis; L-glutamate 5-semialdehyde from L-glutamate: step 2/2.</text>
</comment>
<dbReference type="InterPro" id="IPR000965">
    <property type="entry name" value="GPR_dom"/>
</dbReference>
<feature type="domain" description="Aldehyde dehydrogenase" evidence="8">
    <location>
        <begin position="315"/>
        <end position="375"/>
    </location>
</feature>
<dbReference type="InterPro" id="IPR016161">
    <property type="entry name" value="Ald_DH/histidinol_DH"/>
</dbReference>
<dbReference type="PIRSF" id="PIRSF000151">
    <property type="entry name" value="GPR"/>
    <property type="match status" value="1"/>
</dbReference>
<proteinExistence type="inferred from homology"/>
<dbReference type="InterPro" id="IPR016163">
    <property type="entry name" value="Ald_DH_C"/>
</dbReference>
<dbReference type="PANTHER" id="PTHR11063">
    <property type="entry name" value="GLUTAMATE SEMIALDEHYDE DEHYDROGENASE"/>
    <property type="match status" value="1"/>
</dbReference>
<dbReference type="SUPFAM" id="SSF53720">
    <property type="entry name" value="ALDH-like"/>
    <property type="match status" value="1"/>
</dbReference>
<dbReference type="NCBIfam" id="TIGR00407">
    <property type="entry name" value="proA"/>
    <property type="match status" value="1"/>
</dbReference>
<comment type="subcellular location">
    <subcellularLocation>
        <location evidence="7">Cytoplasm</location>
    </subcellularLocation>
</comment>
<evidence type="ECO:0000256" key="5">
    <source>
        <dbReference type="ARBA" id="ARBA00023002"/>
    </source>
</evidence>
<dbReference type="EC" id="1.2.1.41" evidence="7"/>
<evidence type="ECO:0000259" key="8">
    <source>
        <dbReference type="Pfam" id="PF00171"/>
    </source>
</evidence>
<dbReference type="Gene3D" id="3.40.605.10">
    <property type="entry name" value="Aldehyde Dehydrogenase, Chain A, domain 1"/>
    <property type="match status" value="1"/>
</dbReference>
<name>A0ABX2AJ56_9BACT</name>
<comment type="caution">
    <text evidence="9">The sequence shown here is derived from an EMBL/GenBank/DDBJ whole genome shotgun (WGS) entry which is preliminary data.</text>
</comment>
<dbReference type="InterPro" id="IPR016162">
    <property type="entry name" value="Ald_DH_N"/>
</dbReference>
<keyword evidence="3 7" id="KW-0641">Proline biosynthesis</keyword>
<evidence type="ECO:0000256" key="7">
    <source>
        <dbReference type="HAMAP-Rule" id="MF_00412"/>
    </source>
</evidence>
<accession>A0ABX2AJ56</accession>
<dbReference type="EMBL" id="JABKKF010000001">
    <property type="protein sequence ID" value="NPD91144.1"/>
    <property type="molecule type" value="Genomic_DNA"/>
</dbReference>
<dbReference type="HAMAP" id="MF_00412">
    <property type="entry name" value="ProA"/>
    <property type="match status" value="1"/>
</dbReference>
<dbReference type="PANTHER" id="PTHR11063:SF8">
    <property type="entry name" value="DELTA-1-PYRROLINE-5-CARBOXYLATE SYNTHASE"/>
    <property type="match status" value="1"/>
</dbReference>
<keyword evidence="2 7" id="KW-0028">Amino-acid biosynthesis</keyword>
<protein>
    <recommendedName>
        <fullName evidence="7">Gamma-glutamyl phosphate reductase</fullName>
        <shortName evidence="7">GPR</shortName>
        <ecNumber evidence="7">1.2.1.41</ecNumber>
    </recommendedName>
    <alternativeName>
        <fullName evidence="7">Glutamate-5-semialdehyde dehydrogenase</fullName>
    </alternativeName>
    <alternativeName>
        <fullName evidence="7">Glutamyl-gamma-semialdehyde dehydrogenase</fullName>
        <shortName evidence="7">GSA dehydrogenase</shortName>
    </alternativeName>
</protein>
<reference evidence="9 10" key="1">
    <citation type="submission" date="2020-05" db="EMBL/GenBank/DDBJ databases">
        <title>Distinct polysaccharide utilization as determinants for interspecies competition between intestinal Prevotella spp.</title>
        <authorList>
            <person name="Galvez E.J.C."/>
            <person name="Iljazovic A."/>
            <person name="Strowig T."/>
        </authorList>
    </citation>
    <scope>NUCLEOTIDE SEQUENCE [LARGE SCALE GENOMIC DNA]</scope>
    <source>
        <strain evidence="9 10">PMUR</strain>
    </source>
</reference>
<comment type="function">
    <text evidence="7">Catalyzes the NADPH-dependent reduction of L-glutamate 5-phosphate into L-glutamate 5-semialdehyde and phosphate. The product spontaneously undergoes cyclization to form 1-pyrroline-5-carboxylate.</text>
</comment>
<keyword evidence="4 7" id="KW-0521">NADP</keyword>
<evidence type="ECO:0000256" key="6">
    <source>
        <dbReference type="ARBA" id="ARBA00049024"/>
    </source>
</evidence>
<sequence length="414" mass="45157">MIQIFEAAKAAGRVLALLTDAKRNEVLLDLADVIENSMERILEANSRDLERMDRGNPLYDRLMLTPGRLAAIAADMRNVSRLPSPLGRILLERTLPNGLKLRRVSVPFGVIGMIYEARPNVTFDVFSLCFKSGNACVLKGGKDADCSNRAAVGLIHGVLRRHGICESSVSLLPATREATAGMLNAVGYIDLCIPRGGRKLIDFVRDTARVPVIETGAGVVNTYFDAAGDKDKGRRIICNAKTRRVSVCNALDCLIIDVSRLDDLAYLCMPLSESNVTIYADDRAYAALSGCYPEELLMHAGDDSYGTEFMDYKMAVRTVGGIDEAIAHVNRYGSGHSECIITEDRDSMDKFRMQADAACVYVNAPTSFTDGAQFGLGAEIGISTQKLGPRGPMGLEEITTYKWLIEGNGQVRDK</sequence>
<evidence type="ECO:0000256" key="2">
    <source>
        <dbReference type="ARBA" id="ARBA00022605"/>
    </source>
</evidence>
<keyword evidence="7" id="KW-0963">Cytoplasm</keyword>
<keyword evidence="5 7" id="KW-0560">Oxidoreductase</keyword>
<evidence type="ECO:0000313" key="9">
    <source>
        <dbReference type="EMBL" id="NPD91144.1"/>
    </source>
</evidence>
<evidence type="ECO:0000256" key="1">
    <source>
        <dbReference type="ARBA" id="ARBA00004985"/>
    </source>
</evidence>